<keyword evidence="2" id="KW-0378">Hydrolase</keyword>
<dbReference type="OrthoDB" id="65569at2759"/>
<dbReference type="InterPro" id="IPR033132">
    <property type="entry name" value="GH_1_N_CS"/>
</dbReference>
<dbReference type="EMBL" id="CACRSJ010000110">
    <property type="protein sequence ID" value="VYS67807.1"/>
    <property type="molecule type" value="Genomic_DNA"/>
</dbReference>
<dbReference type="SUPFAM" id="SSF51445">
    <property type="entry name" value="(Trans)glycosidases"/>
    <property type="match status" value="1"/>
</dbReference>
<gene>
    <name evidence="6" type="ORF">AN1_LOCUS23203</name>
    <name evidence="5" type="ORF">C24_LOCUS23088</name>
</gene>
<dbReference type="PROSITE" id="PS00653">
    <property type="entry name" value="GLYCOSYL_HYDROL_F1_2"/>
    <property type="match status" value="1"/>
</dbReference>
<dbReference type="InterPro" id="IPR017853">
    <property type="entry name" value="GH"/>
</dbReference>
<evidence type="ECO:0000256" key="4">
    <source>
        <dbReference type="SAM" id="SignalP"/>
    </source>
</evidence>
<dbReference type="InterPro" id="IPR001360">
    <property type="entry name" value="Glyco_hydro_1"/>
</dbReference>
<reference evidence="5 8" key="1">
    <citation type="submission" date="2019-12" db="EMBL/GenBank/DDBJ databases">
        <authorList>
            <person name="Jiao W.-B."/>
            <person name="Schneeberger K."/>
        </authorList>
    </citation>
    <scope>NUCLEOTIDE SEQUENCE [LARGE SCALE GENOMIC DNA]</scope>
    <source>
        <strain evidence="7">cv. An-1</strain>
        <strain evidence="8">cv. C24</strain>
    </source>
</reference>
<comment type="similarity">
    <text evidence="1 3">Belongs to the glycosyl hydrolase 1 family.</text>
</comment>
<feature type="signal peptide" evidence="4">
    <location>
        <begin position="1"/>
        <end position="22"/>
    </location>
</feature>
<keyword evidence="4" id="KW-0732">Signal</keyword>
<dbReference type="Proteomes" id="UP000434276">
    <property type="component" value="Unassembled WGS sequence"/>
</dbReference>
<dbReference type="PRINTS" id="PR00131">
    <property type="entry name" value="GLHYDRLASE1"/>
</dbReference>
<evidence type="ECO:0000313" key="7">
    <source>
        <dbReference type="Proteomes" id="UP000426265"/>
    </source>
</evidence>
<dbReference type="PANTHER" id="PTHR10353:SF318">
    <property type="entry name" value="BETA-GLUCOSIDASE 31-RELATED"/>
    <property type="match status" value="1"/>
</dbReference>
<dbReference type="Gene3D" id="3.20.20.80">
    <property type="entry name" value="Glycosidases"/>
    <property type="match status" value="1"/>
</dbReference>
<dbReference type="PANTHER" id="PTHR10353">
    <property type="entry name" value="GLYCOSYL HYDROLASE"/>
    <property type="match status" value="1"/>
</dbReference>
<evidence type="ECO:0000313" key="8">
    <source>
        <dbReference type="Proteomes" id="UP000434276"/>
    </source>
</evidence>
<evidence type="ECO:0000256" key="1">
    <source>
        <dbReference type="ARBA" id="ARBA00010838"/>
    </source>
</evidence>
<organism evidence="5 8">
    <name type="scientific">Arabidopsis thaliana</name>
    <name type="common">Mouse-ear cress</name>
    <dbReference type="NCBI Taxonomy" id="3702"/>
    <lineage>
        <taxon>Eukaryota</taxon>
        <taxon>Viridiplantae</taxon>
        <taxon>Streptophyta</taxon>
        <taxon>Embryophyta</taxon>
        <taxon>Tracheophyta</taxon>
        <taxon>Spermatophyta</taxon>
        <taxon>Magnoliopsida</taxon>
        <taxon>eudicotyledons</taxon>
        <taxon>Gunneridae</taxon>
        <taxon>Pentapetalae</taxon>
        <taxon>rosids</taxon>
        <taxon>malvids</taxon>
        <taxon>Brassicales</taxon>
        <taxon>Brassicaceae</taxon>
        <taxon>Camelineae</taxon>
        <taxon>Arabidopsis</taxon>
    </lineage>
</organism>
<protein>
    <recommendedName>
        <fullName evidence="9">Beta-glucosidase</fullName>
    </recommendedName>
</protein>
<evidence type="ECO:0000256" key="2">
    <source>
        <dbReference type="ARBA" id="ARBA00022801"/>
    </source>
</evidence>
<dbReference type="KEGG" id="ath:AT5G24540"/>
<dbReference type="SMR" id="A0A5S9Y6V0"/>
<evidence type="ECO:0000313" key="5">
    <source>
        <dbReference type="EMBL" id="CAA0404599.1"/>
    </source>
</evidence>
<proteinExistence type="inferred from homology"/>
<evidence type="ECO:0000313" key="6">
    <source>
        <dbReference type="EMBL" id="VYS67807.1"/>
    </source>
</evidence>
<dbReference type="EMBL" id="CACSHJ010000096">
    <property type="protein sequence ID" value="CAA0404599.1"/>
    <property type="molecule type" value="Genomic_DNA"/>
</dbReference>
<dbReference type="Pfam" id="PF00232">
    <property type="entry name" value="Glyco_hydro_1"/>
    <property type="match status" value="1"/>
</dbReference>
<accession>A0A654G431</accession>
<dbReference type="Proteomes" id="UP000426265">
    <property type="component" value="Unassembled WGS sequence"/>
</dbReference>
<dbReference type="AlphaFoldDB" id="A0A5S9Y6V0"/>
<accession>A0A5S9Y6V0</accession>
<sequence length="534" mass="61872">MAIKLIALVITLCVASWDVAQGRSLRFSTTPLNRYSFPPHFDFGVASSAYQYEGAVEEGGRSLSIWDNFTHAFPERTNMDNGDVAVDFYHRYKEDIKLIKEMNMDSFRFSLSWSRILPSGKLSDGVNKEGVQFYKNLIDELIENGIKPFVTIYHWDIPQALDDEYGSFLSPRIIDDFRNYARFCFQEFGDKVSMWTTFNEPYVYSVSGYDAGNKAMGRCSKWVNSLCIAGDSGTEPYLVSHHLLLAHAAAVEEFRKCDKISQDSKIGIVLSPYWFEPYDSASNADKEAVERALAFNIGWHLSPLVFGDYPETIKISAGNRLPSFTKEQSMMVKNSFDFIGVNYYTARFVAHDLNVDISRPRFMTDQHLQYKLTNRTGDTISLESDGTKILWSYPEGLRKILNYIKNKYNNPTIYITENGFDDYENGTVTREEILEDTKRIEYHQKHLQELQKAITEDGCDVKGYFTWSLLDNFEWEHGYAVRFGLYYVDYKNGLQRHAKHSAMWFKHFLERSGKPMPMDLFKSVKRWWSTLQMI</sequence>
<dbReference type="FunFam" id="3.20.20.80:FF:000022">
    <property type="entry name" value="Beta-glucosidase 11"/>
    <property type="match status" value="1"/>
</dbReference>
<evidence type="ECO:0008006" key="9">
    <source>
        <dbReference type="Google" id="ProtNLM"/>
    </source>
</evidence>
<feature type="chain" id="PRO_5038243968" description="Beta-glucosidase" evidence="4">
    <location>
        <begin position="23"/>
        <end position="534"/>
    </location>
</feature>
<dbReference type="GO" id="GO:0004553">
    <property type="term" value="F:hydrolase activity, hydrolyzing O-glycosyl compounds"/>
    <property type="evidence" value="ECO:0007669"/>
    <property type="project" value="InterPro"/>
</dbReference>
<evidence type="ECO:0000256" key="3">
    <source>
        <dbReference type="RuleBase" id="RU003690"/>
    </source>
</evidence>
<dbReference type="ExpressionAtlas" id="A0A5S9Y6V0">
    <property type="expression patterns" value="baseline and differential"/>
</dbReference>
<dbReference type="OMA" id="IHRPLDW"/>
<name>A0A5S9Y6V0_ARATH</name>
<dbReference type="GO" id="GO:0005975">
    <property type="term" value="P:carbohydrate metabolic process"/>
    <property type="evidence" value="ECO:0007669"/>
    <property type="project" value="InterPro"/>
</dbReference>